<dbReference type="AlphaFoldDB" id="A0AAW7X7R9"/>
<reference evidence="2" key="1">
    <citation type="submission" date="2023-07" db="EMBL/GenBank/DDBJ databases">
        <title>Genome content predicts the carbon catabolic preferences of heterotrophic bacteria.</title>
        <authorList>
            <person name="Gralka M."/>
        </authorList>
    </citation>
    <scope>NUCLEOTIDE SEQUENCE</scope>
    <source>
        <strain evidence="2">I3M17_2</strain>
    </source>
</reference>
<protein>
    <recommendedName>
        <fullName evidence="4">MSHA biogenesis protein MshN</fullName>
    </recommendedName>
</protein>
<dbReference type="RefSeq" id="WP_303492728.1">
    <property type="nucleotide sequence ID" value="NZ_JAUOPB010000007.1"/>
</dbReference>
<dbReference type="Gene3D" id="1.25.40.10">
    <property type="entry name" value="Tetratricopeptide repeat domain"/>
    <property type="match status" value="1"/>
</dbReference>
<feature type="region of interest" description="Disordered" evidence="1">
    <location>
        <begin position="68"/>
        <end position="89"/>
    </location>
</feature>
<evidence type="ECO:0000313" key="2">
    <source>
        <dbReference type="EMBL" id="MDO6422843.1"/>
    </source>
</evidence>
<gene>
    <name evidence="2" type="ORF">Q4521_10185</name>
</gene>
<sequence>MSLLNNMLSDLDARTNTSAAPNTSREHVAEGGNKIKSIVLVAIIFAAVVASQVFIRSNSQPVTGNSFVEAESSETEGAETGSSEAESLKKVSVKTESAKPATVQMTAIAEVQEQSVHPSGEAVELAGASAAEPIFNSPQADDVNTAAEFSKASTKSNEPAGYTKLLAQAELALQKNQLTLPAEDNARFYFLQVLAKANPDSAHYAKAQQGLQRVENAYVELVQNAIAADDIARAKRFVSRLTELQLAVDELARLQNLISLREQQLLLVDHPKPVEKQGPQPASIKAVTVPVNNIAPSVPAENMAAQLSVSQSLISQDKTLATKAKQLGREGSMNTEREMLKFLDAYPNALYTRLALFEYYLDAGLTEDAQWLVDKTSPADVNTLAFLRAKLLVAQGAYAEALSELSIAVGRDDLAPVLSIKMQSLAAALSQQTGDHLSAFQLYRNLLTQDKSNSTYWLGLAVSAQQLKDSATAKQGYTSVLALNDQPEAILAYAKSQLAQLRKEEHVEISQW</sequence>
<dbReference type="SUPFAM" id="SSF48452">
    <property type="entry name" value="TPR-like"/>
    <property type="match status" value="1"/>
</dbReference>
<name>A0AAW7X7R9_9GAMM</name>
<dbReference type="EMBL" id="JAUOPB010000007">
    <property type="protein sequence ID" value="MDO6422843.1"/>
    <property type="molecule type" value="Genomic_DNA"/>
</dbReference>
<accession>A0AAW7X7R9</accession>
<dbReference type="InterPro" id="IPR011990">
    <property type="entry name" value="TPR-like_helical_dom_sf"/>
</dbReference>
<dbReference type="Proteomes" id="UP001169760">
    <property type="component" value="Unassembled WGS sequence"/>
</dbReference>
<comment type="caution">
    <text evidence="2">The sequence shown here is derived from an EMBL/GenBank/DDBJ whole genome shotgun (WGS) entry which is preliminary data.</text>
</comment>
<proteinExistence type="predicted"/>
<evidence type="ECO:0000313" key="3">
    <source>
        <dbReference type="Proteomes" id="UP001169760"/>
    </source>
</evidence>
<evidence type="ECO:0000256" key="1">
    <source>
        <dbReference type="SAM" id="MobiDB-lite"/>
    </source>
</evidence>
<evidence type="ECO:0008006" key="4">
    <source>
        <dbReference type="Google" id="ProtNLM"/>
    </source>
</evidence>
<organism evidence="2 3">
    <name type="scientific">Saccharophagus degradans</name>
    <dbReference type="NCBI Taxonomy" id="86304"/>
    <lineage>
        <taxon>Bacteria</taxon>
        <taxon>Pseudomonadati</taxon>
        <taxon>Pseudomonadota</taxon>
        <taxon>Gammaproteobacteria</taxon>
        <taxon>Cellvibrionales</taxon>
        <taxon>Cellvibrionaceae</taxon>
        <taxon>Saccharophagus</taxon>
    </lineage>
</organism>